<accession>A0A5C6AH66</accession>
<comment type="caution">
    <text evidence="1">The sequence shown here is derived from an EMBL/GenBank/DDBJ whole genome shotgun (WGS) entry which is preliminary data.</text>
</comment>
<keyword evidence="2" id="KW-1185">Reference proteome</keyword>
<sequence>MKSDPAPQRKRDGIAFQKHPTKCCIKSTIVVSVIRARGCAGRVLRCLLRSPRLGCTHLGYPEVGYQSEGWQSKLGHL</sequence>
<name>A0A5C6AH66_9BACT</name>
<dbReference type="AlphaFoldDB" id="A0A5C6AH66"/>
<dbReference type="EMBL" id="SJPN01000006">
    <property type="protein sequence ID" value="TWT98411.1"/>
    <property type="molecule type" value="Genomic_DNA"/>
</dbReference>
<reference evidence="1 2" key="1">
    <citation type="submission" date="2019-02" db="EMBL/GenBank/DDBJ databases">
        <title>Deep-cultivation of Planctomycetes and their phenomic and genomic characterization uncovers novel biology.</title>
        <authorList>
            <person name="Wiegand S."/>
            <person name="Jogler M."/>
            <person name="Boedeker C."/>
            <person name="Pinto D."/>
            <person name="Vollmers J."/>
            <person name="Rivas-Marin E."/>
            <person name="Kohn T."/>
            <person name="Peeters S.H."/>
            <person name="Heuer A."/>
            <person name="Rast P."/>
            <person name="Oberbeckmann S."/>
            <person name="Bunk B."/>
            <person name="Jeske O."/>
            <person name="Meyerdierks A."/>
            <person name="Storesund J.E."/>
            <person name="Kallscheuer N."/>
            <person name="Luecker S."/>
            <person name="Lage O.M."/>
            <person name="Pohl T."/>
            <person name="Merkel B.J."/>
            <person name="Hornburger P."/>
            <person name="Mueller R.-W."/>
            <person name="Bruemmer F."/>
            <person name="Labrenz M."/>
            <person name="Spormann A.M."/>
            <person name="Op Den Camp H."/>
            <person name="Overmann J."/>
            <person name="Amann R."/>
            <person name="Jetten M.S.M."/>
            <person name="Mascher T."/>
            <person name="Medema M.H."/>
            <person name="Devos D.P."/>
            <person name="Kaster A.-K."/>
            <person name="Ovreas L."/>
            <person name="Rohde M."/>
            <person name="Galperin M.Y."/>
            <person name="Jogler C."/>
        </authorList>
    </citation>
    <scope>NUCLEOTIDE SEQUENCE [LARGE SCALE GENOMIC DNA]</scope>
    <source>
        <strain evidence="1 2">Pla52n</strain>
    </source>
</reference>
<proteinExistence type="predicted"/>
<evidence type="ECO:0000313" key="2">
    <source>
        <dbReference type="Proteomes" id="UP000320176"/>
    </source>
</evidence>
<organism evidence="1 2">
    <name type="scientific">Stieleria varia</name>
    <dbReference type="NCBI Taxonomy" id="2528005"/>
    <lineage>
        <taxon>Bacteria</taxon>
        <taxon>Pseudomonadati</taxon>
        <taxon>Planctomycetota</taxon>
        <taxon>Planctomycetia</taxon>
        <taxon>Pirellulales</taxon>
        <taxon>Pirellulaceae</taxon>
        <taxon>Stieleria</taxon>
    </lineage>
</organism>
<evidence type="ECO:0000313" key="1">
    <source>
        <dbReference type="EMBL" id="TWT98411.1"/>
    </source>
</evidence>
<protein>
    <submittedName>
        <fullName evidence="1">Uncharacterized protein</fullName>
    </submittedName>
</protein>
<dbReference type="Proteomes" id="UP000320176">
    <property type="component" value="Unassembled WGS sequence"/>
</dbReference>
<gene>
    <name evidence="1" type="ORF">Pla52n_49240</name>
</gene>